<reference evidence="1" key="1">
    <citation type="submission" date="2020-03" db="EMBL/GenBank/DDBJ databases">
        <title>The deep terrestrial virosphere.</title>
        <authorList>
            <person name="Holmfeldt K."/>
            <person name="Nilsson E."/>
            <person name="Simone D."/>
            <person name="Lopez-Fernandez M."/>
            <person name="Wu X."/>
            <person name="de Brujin I."/>
            <person name="Lundin D."/>
            <person name="Andersson A."/>
            <person name="Bertilsson S."/>
            <person name="Dopson M."/>
        </authorList>
    </citation>
    <scope>NUCLEOTIDE SEQUENCE</scope>
    <source>
        <strain evidence="1">TM448A00289</strain>
        <strain evidence="2">TM448B00173</strain>
    </source>
</reference>
<evidence type="ECO:0000313" key="1">
    <source>
        <dbReference type="EMBL" id="QJA45972.1"/>
    </source>
</evidence>
<dbReference type="AlphaFoldDB" id="A0A6H1ZET3"/>
<proteinExistence type="predicted"/>
<accession>A0A6H1ZET3</accession>
<dbReference type="EMBL" id="MT144000">
    <property type="protein sequence ID" value="QJA45972.1"/>
    <property type="molecule type" value="Genomic_DNA"/>
</dbReference>
<protein>
    <submittedName>
        <fullName evidence="1">Uncharacterized protein</fullName>
    </submittedName>
</protein>
<name>A0A6H1ZET3_9ZZZZ</name>
<dbReference type="EMBL" id="MT144595">
    <property type="protein sequence ID" value="QJH94086.1"/>
    <property type="molecule type" value="Genomic_DNA"/>
</dbReference>
<organism evidence="1">
    <name type="scientific">viral metagenome</name>
    <dbReference type="NCBI Taxonomy" id="1070528"/>
    <lineage>
        <taxon>unclassified sequences</taxon>
        <taxon>metagenomes</taxon>
        <taxon>organismal metagenomes</taxon>
    </lineage>
</organism>
<sequence length="73" mass="8376">MVYCNYPMPSGQKVLRRISPEVCEWHRELNDKNCKRCEYAGNTNTQAPKADNRHGLPTMADTEALSLLWPPID</sequence>
<gene>
    <name evidence="1" type="ORF">TM448A00289_0039</name>
    <name evidence="2" type="ORF">TM448B00173_0056</name>
</gene>
<evidence type="ECO:0000313" key="2">
    <source>
        <dbReference type="EMBL" id="QJH94086.1"/>
    </source>
</evidence>